<reference evidence="1" key="1">
    <citation type="journal article" date="2015" name="Nature">
        <title>Complex archaea that bridge the gap between prokaryotes and eukaryotes.</title>
        <authorList>
            <person name="Spang A."/>
            <person name="Saw J.H."/>
            <person name="Jorgensen S.L."/>
            <person name="Zaremba-Niedzwiedzka K."/>
            <person name="Martijn J."/>
            <person name="Lind A.E."/>
            <person name="van Eijk R."/>
            <person name="Schleper C."/>
            <person name="Guy L."/>
            <person name="Ettema T.J."/>
        </authorList>
    </citation>
    <scope>NUCLEOTIDE SEQUENCE</scope>
</reference>
<sequence length="175" mass="21363">MMKKIVSIEKRLSKLKLWANLIPKNSFFDNLRHIFTNEEWDIIRKFVYKRDDYKCNICKQEEIKLEAHEEWVYNYKEETQKLNNIISLCSLCHFNKHLGFAEIVIKEKKLTKKSLIKHWGWINQEKEENFDSYRDRVFELWNLKNVIKWKITSFDGNLISNKIDLFNLLKFLATR</sequence>
<evidence type="ECO:0008006" key="2">
    <source>
        <dbReference type="Google" id="ProtNLM"/>
    </source>
</evidence>
<organism evidence="1">
    <name type="scientific">marine sediment metagenome</name>
    <dbReference type="NCBI Taxonomy" id="412755"/>
    <lineage>
        <taxon>unclassified sequences</taxon>
        <taxon>metagenomes</taxon>
        <taxon>ecological metagenomes</taxon>
    </lineage>
</organism>
<evidence type="ECO:0000313" key="1">
    <source>
        <dbReference type="EMBL" id="KKM61667.1"/>
    </source>
</evidence>
<accession>A0A0F9LX77</accession>
<dbReference type="EMBL" id="LAZR01011439">
    <property type="protein sequence ID" value="KKM61667.1"/>
    <property type="molecule type" value="Genomic_DNA"/>
</dbReference>
<protein>
    <recommendedName>
        <fullName evidence="2">HNH nuclease domain-containing protein</fullName>
    </recommendedName>
</protein>
<dbReference type="AlphaFoldDB" id="A0A0F9LX77"/>
<gene>
    <name evidence="1" type="ORF">LCGC14_1529410</name>
</gene>
<comment type="caution">
    <text evidence="1">The sequence shown here is derived from an EMBL/GenBank/DDBJ whole genome shotgun (WGS) entry which is preliminary data.</text>
</comment>
<proteinExistence type="predicted"/>
<name>A0A0F9LX77_9ZZZZ</name>